<protein>
    <submittedName>
        <fullName evidence="1">Uncharacterized protein</fullName>
    </submittedName>
</protein>
<dbReference type="Proteomes" id="UP000798662">
    <property type="component" value="Chromosome 1"/>
</dbReference>
<dbReference type="EMBL" id="CM020618">
    <property type="protein sequence ID" value="KAK1860839.1"/>
    <property type="molecule type" value="Genomic_DNA"/>
</dbReference>
<evidence type="ECO:0000313" key="2">
    <source>
        <dbReference type="Proteomes" id="UP000798662"/>
    </source>
</evidence>
<evidence type="ECO:0000313" key="1">
    <source>
        <dbReference type="EMBL" id="KAK1860839.1"/>
    </source>
</evidence>
<reference evidence="1" key="1">
    <citation type="submission" date="2019-11" db="EMBL/GenBank/DDBJ databases">
        <title>Nori genome reveals adaptations in red seaweeds to the harsh intertidal environment.</title>
        <authorList>
            <person name="Wang D."/>
            <person name="Mao Y."/>
        </authorList>
    </citation>
    <scope>NUCLEOTIDE SEQUENCE</scope>
    <source>
        <tissue evidence="1">Gametophyte</tissue>
    </source>
</reference>
<name>A0ACC3BS48_PYRYE</name>
<gene>
    <name evidence="1" type="ORF">I4F81_003425</name>
</gene>
<accession>A0ACC3BS48</accession>
<sequence>MMRGHPARQSRSSRPCRAHLGSADRQVVVCGILFLLWLVGLLLDQAVGVSASTPEAAALEQRREDCGDAMTRCLSMEGGLEEDCEDCVAECTQLAQAAEPGPGIDADVAEEYERIARATVSRCQEELDDLRLSSTSVAFAAGVSFGSVLATHPHLRVALLDKEPALAAHQSSHNSGVVHAGIYYPPGSLKARLCVEGAAAAEAYAVRRGIPYRRIGKLIVALTDDEVPALEALHRNATTNGVGGLVWLPDADAIRRVEPAAKGVAALHSTTTAITDWAAIARAYGADVVTAGGDVLVGHQVTAIDDDAAAGGLRLTVTVADAARDDNGGGGGGGDGGGGATTRTIATAGVITCAGAWADTVAGLYGGAPSPRILPVRGEYLRLAPPARQLVRGLIYPVPNPGVPFLGVHFTPTVSGEVLVGPNAVLAGARDGYSWGRLDVRHLAGLAADPAVWRLAARVGGYAMGEAYRSAVHAAAVADAARYVDGLTAGNVLRGGAAGGKGGGGVAGVRAQALDDAGGLVGDFVFEAVAGRALHVRNAPSPGATSALAIARVVAGRAAKEMGW</sequence>
<keyword evidence="2" id="KW-1185">Reference proteome</keyword>
<organism evidence="1 2">
    <name type="scientific">Pyropia yezoensis</name>
    <name type="common">Susabi-nori</name>
    <name type="synonym">Porphyra yezoensis</name>
    <dbReference type="NCBI Taxonomy" id="2788"/>
    <lineage>
        <taxon>Eukaryota</taxon>
        <taxon>Rhodophyta</taxon>
        <taxon>Bangiophyceae</taxon>
        <taxon>Bangiales</taxon>
        <taxon>Bangiaceae</taxon>
        <taxon>Pyropia</taxon>
    </lineage>
</organism>
<proteinExistence type="predicted"/>
<comment type="caution">
    <text evidence="1">The sequence shown here is derived from an EMBL/GenBank/DDBJ whole genome shotgun (WGS) entry which is preliminary data.</text>
</comment>